<dbReference type="InterPro" id="IPR012334">
    <property type="entry name" value="Pectin_lyas_fold"/>
</dbReference>
<organism evidence="1 2">
    <name type="scientific">Larkinella arboricola</name>
    <dbReference type="NCBI Taxonomy" id="643671"/>
    <lineage>
        <taxon>Bacteria</taxon>
        <taxon>Pseudomonadati</taxon>
        <taxon>Bacteroidota</taxon>
        <taxon>Cytophagia</taxon>
        <taxon>Cytophagales</taxon>
        <taxon>Spirosomataceae</taxon>
        <taxon>Larkinella</taxon>
    </lineage>
</organism>
<dbReference type="SUPFAM" id="SSF51126">
    <property type="entry name" value="Pectin lyase-like"/>
    <property type="match status" value="2"/>
</dbReference>
<dbReference type="Gene3D" id="2.160.20.10">
    <property type="entry name" value="Single-stranded right-handed beta-helix, Pectin lyase-like"/>
    <property type="match status" value="2"/>
</dbReference>
<evidence type="ECO:0008006" key="3">
    <source>
        <dbReference type="Google" id="ProtNLM"/>
    </source>
</evidence>
<proteinExistence type="predicted"/>
<dbReference type="InterPro" id="IPR006626">
    <property type="entry name" value="PbH1"/>
</dbReference>
<gene>
    <name evidence="1" type="ORF">LX87_04787</name>
</gene>
<reference evidence="1 2" key="1">
    <citation type="submission" date="2018-06" db="EMBL/GenBank/DDBJ databases">
        <title>Genomic Encyclopedia of Archaeal and Bacterial Type Strains, Phase II (KMG-II): from individual species to whole genera.</title>
        <authorList>
            <person name="Goeker M."/>
        </authorList>
    </citation>
    <scope>NUCLEOTIDE SEQUENCE [LARGE SCALE GENOMIC DNA]</scope>
    <source>
        <strain evidence="1 2">DSM 21851</strain>
    </source>
</reference>
<sequence>MKIISIRLFFFGLFLSCFTSLKAAKYYFSSLTGDDSRTSLQARNPATPWKTISKLNSYFSSLQPGDSVLFKRGETFFGQIIVSKSGSANLPITIADYGSGSKPIVSGFIKLSNWISRGNGIWETAHSDLTNSVNILTINGQVEPMGRYPNVDAANKGYLTYESHIGNTRITDNQLNSNQNWTGAEVVIRKNRWILDRGTITQHSGTSLTYSGSSHYQAEDNFGYFIQNHLATLDKSGEWYFNENSKKVYIYLNSNLSPSNKIIKAASINTLIQVWEKSYIKFENLIIEGANNNIFDIYGSKNITIRNCNLRSGINGAVGINNISLLVEESEILDSSNNGIFFLSTDNTIIRNNSIKNTGIINGLGNNGDDTYQALILRGSNNLIEKNTIVNAGYSAIRFEGNNIIIKNNFINKFNLVKDDGVLTPYSKPVLIGIKPPVGTRPAS</sequence>
<keyword evidence="2" id="KW-1185">Reference proteome</keyword>
<dbReference type="Proteomes" id="UP000248790">
    <property type="component" value="Unassembled WGS sequence"/>
</dbReference>
<dbReference type="RefSeq" id="WP_111630813.1">
    <property type="nucleotide sequence ID" value="NZ_QLMC01000007.1"/>
</dbReference>
<dbReference type="AlphaFoldDB" id="A0A327WLR6"/>
<protein>
    <recommendedName>
        <fullName evidence="3">Parallel beta helix pectate lyase-like protein</fullName>
    </recommendedName>
</protein>
<evidence type="ECO:0000313" key="1">
    <source>
        <dbReference type="EMBL" id="RAJ92457.1"/>
    </source>
</evidence>
<dbReference type="PANTHER" id="PTHR36453:SF1">
    <property type="entry name" value="RIGHT HANDED BETA HELIX DOMAIN-CONTAINING PROTEIN"/>
    <property type="match status" value="1"/>
</dbReference>
<evidence type="ECO:0000313" key="2">
    <source>
        <dbReference type="Proteomes" id="UP000248790"/>
    </source>
</evidence>
<dbReference type="PANTHER" id="PTHR36453">
    <property type="entry name" value="SECRETED PROTEIN-RELATED"/>
    <property type="match status" value="1"/>
</dbReference>
<comment type="caution">
    <text evidence="1">The sequence shown here is derived from an EMBL/GenBank/DDBJ whole genome shotgun (WGS) entry which is preliminary data.</text>
</comment>
<dbReference type="EMBL" id="QLMC01000007">
    <property type="protein sequence ID" value="RAJ92457.1"/>
    <property type="molecule type" value="Genomic_DNA"/>
</dbReference>
<dbReference type="SMART" id="SM00710">
    <property type="entry name" value="PbH1"/>
    <property type="match status" value="2"/>
</dbReference>
<accession>A0A327WLR6</accession>
<dbReference type="OrthoDB" id="976933at2"/>
<name>A0A327WLR6_LARAB</name>
<dbReference type="InterPro" id="IPR011050">
    <property type="entry name" value="Pectin_lyase_fold/virulence"/>
</dbReference>